<evidence type="ECO:0000256" key="4">
    <source>
        <dbReference type="ARBA" id="ARBA00022777"/>
    </source>
</evidence>
<name>A0A7S4L164_GUITH</name>
<dbReference type="EC" id="2.7.12.2" evidence="7"/>
<keyword evidence="4" id="KW-0418">Kinase</keyword>
<comment type="similarity">
    <text evidence="6">Belongs to the protein kinase superfamily. STE Ser/Thr protein kinase family. MAP kinase kinase subfamily.</text>
</comment>
<accession>A0A7S4L164</accession>
<evidence type="ECO:0000256" key="6">
    <source>
        <dbReference type="ARBA" id="ARBA00038035"/>
    </source>
</evidence>
<evidence type="ECO:0000256" key="5">
    <source>
        <dbReference type="ARBA" id="ARBA00022840"/>
    </source>
</evidence>
<sequence length="546" mass="61132">MDNCVEVNDVGDEAADDAIQEVKMEKGWIAKRSKSNTLGMLSVVPTDDGKQFNLSDEGSYREGLVHISQQGITVHSARSLASNDTPTLNSPSSTRSSTSAKRANSNEDVRFELSRNDFELMEIIGKGSCGYVKKARHKRTNELMALKVINVFEEEKRKQMMQEVIMMCDAHHDCLIQFHGAFYNEGTISVALEYMTAGSVADVLKLSGSMPEEILAIMAEQILDGMAFMHSKKQVHRDFKPCNLLMDHSGRVKITDFGVSAELDSSLVKCTTFVGTFLYMSPERFGSEPYSFPSDIWSFGLTMIECATAEYPYQQNGGGKTYWELMDAIVKNDAPQLPSGSAFSSAFRDLTEACLQKDPKLRPTATKLLTHEFIKNTCDGLSVASKRATLAKWLGNVRSCYVSSNLPDSAKFSPHEAASTFMSFYLSYFASPRREILWSLYTKEAVLKISETRVVGRDAIVHELKSLQFDLALDGEQDWRSNGSFSKEKNRLVVRINCVQKPCRMPDHGRTSHEEPTASSKVMMYLELEMSADKCCYYITQQDISM</sequence>
<dbReference type="PANTHER" id="PTHR48013">
    <property type="entry name" value="DUAL SPECIFICITY MITOGEN-ACTIVATED PROTEIN KINASE KINASE 5-RELATED"/>
    <property type="match status" value="1"/>
</dbReference>
<dbReference type="AlphaFoldDB" id="A0A7S4L164"/>
<keyword evidence="3" id="KW-0547">Nucleotide-binding</keyword>
<evidence type="ECO:0000256" key="2">
    <source>
        <dbReference type="ARBA" id="ARBA00022679"/>
    </source>
</evidence>
<keyword evidence="1" id="KW-0723">Serine/threonine-protein kinase</keyword>
<dbReference type="SUPFAM" id="SSF56112">
    <property type="entry name" value="Protein kinase-like (PK-like)"/>
    <property type="match status" value="1"/>
</dbReference>
<dbReference type="FunFam" id="3.30.200.20:FF:000040">
    <property type="entry name" value="Dual specificity mitogen-activated protein kinase kinase"/>
    <property type="match status" value="1"/>
</dbReference>
<evidence type="ECO:0000256" key="1">
    <source>
        <dbReference type="ARBA" id="ARBA00022527"/>
    </source>
</evidence>
<comment type="catalytic activity">
    <reaction evidence="9">
        <text>L-threonyl-[protein] + ATP = O-phospho-L-threonyl-[protein] + ADP + H(+)</text>
        <dbReference type="Rhea" id="RHEA:46608"/>
        <dbReference type="Rhea" id="RHEA-COMP:11060"/>
        <dbReference type="Rhea" id="RHEA-COMP:11605"/>
        <dbReference type="ChEBI" id="CHEBI:15378"/>
        <dbReference type="ChEBI" id="CHEBI:30013"/>
        <dbReference type="ChEBI" id="CHEBI:30616"/>
        <dbReference type="ChEBI" id="CHEBI:61977"/>
        <dbReference type="ChEBI" id="CHEBI:456216"/>
        <dbReference type="EC" id="2.7.12.2"/>
    </reaction>
</comment>
<dbReference type="EMBL" id="HBKN01028301">
    <property type="protein sequence ID" value="CAE2311947.1"/>
    <property type="molecule type" value="Transcribed_RNA"/>
</dbReference>
<keyword evidence="5" id="KW-0067">ATP-binding</keyword>
<dbReference type="InterPro" id="IPR000719">
    <property type="entry name" value="Prot_kinase_dom"/>
</dbReference>
<evidence type="ECO:0000256" key="9">
    <source>
        <dbReference type="ARBA" id="ARBA00049299"/>
    </source>
</evidence>
<dbReference type="PROSITE" id="PS50011">
    <property type="entry name" value="PROTEIN_KINASE_DOM"/>
    <property type="match status" value="1"/>
</dbReference>
<comment type="catalytic activity">
    <reaction evidence="10">
        <text>L-tyrosyl-[protein] + ATP = O-phospho-L-tyrosyl-[protein] + ADP + H(+)</text>
        <dbReference type="Rhea" id="RHEA:10596"/>
        <dbReference type="Rhea" id="RHEA-COMP:10136"/>
        <dbReference type="Rhea" id="RHEA-COMP:20101"/>
        <dbReference type="ChEBI" id="CHEBI:15378"/>
        <dbReference type="ChEBI" id="CHEBI:30616"/>
        <dbReference type="ChEBI" id="CHEBI:46858"/>
        <dbReference type="ChEBI" id="CHEBI:61978"/>
        <dbReference type="ChEBI" id="CHEBI:456216"/>
        <dbReference type="EC" id="2.7.12.2"/>
    </reaction>
</comment>
<evidence type="ECO:0000313" key="13">
    <source>
        <dbReference type="EMBL" id="CAE2311947.1"/>
    </source>
</evidence>
<feature type="domain" description="Protein kinase" evidence="12">
    <location>
        <begin position="118"/>
        <end position="374"/>
    </location>
</feature>
<comment type="catalytic activity">
    <reaction evidence="8">
        <text>L-seryl-[protein] + ATP = O-phospho-L-seryl-[protein] + ADP + H(+)</text>
        <dbReference type="Rhea" id="RHEA:17989"/>
        <dbReference type="Rhea" id="RHEA-COMP:9863"/>
        <dbReference type="Rhea" id="RHEA-COMP:11604"/>
        <dbReference type="ChEBI" id="CHEBI:15378"/>
        <dbReference type="ChEBI" id="CHEBI:29999"/>
        <dbReference type="ChEBI" id="CHEBI:30616"/>
        <dbReference type="ChEBI" id="CHEBI:83421"/>
        <dbReference type="ChEBI" id="CHEBI:456216"/>
        <dbReference type="EC" id="2.7.12.2"/>
    </reaction>
</comment>
<feature type="compositionally biased region" description="Low complexity" evidence="11">
    <location>
        <begin position="85"/>
        <end position="103"/>
    </location>
</feature>
<dbReference type="Gene3D" id="3.30.200.20">
    <property type="entry name" value="Phosphorylase Kinase, domain 1"/>
    <property type="match status" value="1"/>
</dbReference>
<gene>
    <name evidence="13" type="ORF">GTHE00462_LOCUS21916</name>
</gene>
<evidence type="ECO:0000256" key="11">
    <source>
        <dbReference type="SAM" id="MobiDB-lite"/>
    </source>
</evidence>
<dbReference type="GO" id="GO:0004708">
    <property type="term" value="F:MAP kinase kinase activity"/>
    <property type="evidence" value="ECO:0007669"/>
    <property type="project" value="UniProtKB-EC"/>
</dbReference>
<dbReference type="GO" id="GO:0004674">
    <property type="term" value="F:protein serine/threonine kinase activity"/>
    <property type="evidence" value="ECO:0007669"/>
    <property type="project" value="UniProtKB-KW"/>
</dbReference>
<dbReference type="Pfam" id="PF00069">
    <property type="entry name" value="Pkinase"/>
    <property type="match status" value="1"/>
</dbReference>
<evidence type="ECO:0000256" key="7">
    <source>
        <dbReference type="ARBA" id="ARBA00038999"/>
    </source>
</evidence>
<proteinExistence type="inferred from homology"/>
<dbReference type="CDD" id="cd06623">
    <property type="entry name" value="PKc_MAPKK_plant_like"/>
    <property type="match status" value="1"/>
</dbReference>
<dbReference type="InterPro" id="IPR011009">
    <property type="entry name" value="Kinase-like_dom_sf"/>
</dbReference>
<protein>
    <recommendedName>
        <fullName evidence="7">mitogen-activated protein kinase kinase</fullName>
        <ecNumber evidence="7">2.7.12.2</ecNumber>
    </recommendedName>
</protein>
<dbReference type="Gene3D" id="1.10.510.10">
    <property type="entry name" value="Transferase(Phosphotransferase) domain 1"/>
    <property type="match status" value="1"/>
</dbReference>
<dbReference type="GO" id="GO:0005524">
    <property type="term" value="F:ATP binding"/>
    <property type="evidence" value="ECO:0007669"/>
    <property type="project" value="UniProtKB-KW"/>
</dbReference>
<dbReference type="PANTHER" id="PTHR48013:SF9">
    <property type="entry name" value="DUAL SPECIFICITY MITOGEN-ACTIVATED PROTEIN KINASE KINASE 5"/>
    <property type="match status" value="1"/>
</dbReference>
<evidence type="ECO:0000259" key="12">
    <source>
        <dbReference type="PROSITE" id="PS50011"/>
    </source>
</evidence>
<evidence type="ECO:0000256" key="3">
    <source>
        <dbReference type="ARBA" id="ARBA00022741"/>
    </source>
</evidence>
<feature type="region of interest" description="Disordered" evidence="11">
    <location>
        <begin position="78"/>
        <end position="106"/>
    </location>
</feature>
<keyword evidence="2" id="KW-0808">Transferase</keyword>
<evidence type="ECO:0000256" key="10">
    <source>
        <dbReference type="ARBA" id="ARBA00051693"/>
    </source>
</evidence>
<reference evidence="13" key="1">
    <citation type="submission" date="2021-01" db="EMBL/GenBank/DDBJ databases">
        <authorList>
            <person name="Corre E."/>
            <person name="Pelletier E."/>
            <person name="Niang G."/>
            <person name="Scheremetjew M."/>
            <person name="Finn R."/>
            <person name="Kale V."/>
            <person name="Holt S."/>
            <person name="Cochrane G."/>
            <person name="Meng A."/>
            <person name="Brown T."/>
            <person name="Cohen L."/>
        </authorList>
    </citation>
    <scope>NUCLEOTIDE SEQUENCE</scope>
    <source>
        <strain evidence="13">CCMP 2712</strain>
    </source>
</reference>
<evidence type="ECO:0000256" key="8">
    <source>
        <dbReference type="ARBA" id="ARBA00049014"/>
    </source>
</evidence>
<organism evidence="13">
    <name type="scientific">Guillardia theta</name>
    <name type="common">Cryptophyte</name>
    <name type="synonym">Cryptomonas phi</name>
    <dbReference type="NCBI Taxonomy" id="55529"/>
    <lineage>
        <taxon>Eukaryota</taxon>
        <taxon>Cryptophyceae</taxon>
        <taxon>Pyrenomonadales</taxon>
        <taxon>Geminigeraceae</taxon>
        <taxon>Guillardia</taxon>
    </lineage>
</organism>